<dbReference type="EMBL" id="CAJNJA010079699">
    <property type="protein sequence ID" value="CAE7925868.1"/>
    <property type="molecule type" value="Genomic_DNA"/>
</dbReference>
<dbReference type="AlphaFoldDB" id="A0A813BXD2"/>
<name>A0A813BXD2_9DINO</name>
<protein>
    <submittedName>
        <fullName evidence="1">Uncharacterized protein</fullName>
    </submittedName>
</protein>
<keyword evidence="2" id="KW-1185">Reference proteome</keyword>
<comment type="caution">
    <text evidence="1">The sequence shown here is derived from an EMBL/GenBank/DDBJ whole genome shotgun (WGS) entry which is preliminary data.</text>
</comment>
<sequence length="108" mass="11641">MAELGFSFGVVVLATVELECGRGVAQISTWLGFVVDPVGPTVQMARDKQLLVMKLLGDLVSGKVFMHKEIAEGLGRLHGQQPALCRIATSTLSLEGRKVHVLRVSFPP</sequence>
<evidence type="ECO:0000313" key="2">
    <source>
        <dbReference type="Proteomes" id="UP000601435"/>
    </source>
</evidence>
<dbReference type="OrthoDB" id="10271379at2759"/>
<accession>A0A813BXD2</accession>
<gene>
    <name evidence="1" type="ORF">SNEC2469_LOCUS32058</name>
</gene>
<proteinExistence type="predicted"/>
<organism evidence="1 2">
    <name type="scientific">Symbiodinium necroappetens</name>
    <dbReference type="NCBI Taxonomy" id="1628268"/>
    <lineage>
        <taxon>Eukaryota</taxon>
        <taxon>Sar</taxon>
        <taxon>Alveolata</taxon>
        <taxon>Dinophyceae</taxon>
        <taxon>Suessiales</taxon>
        <taxon>Symbiodiniaceae</taxon>
        <taxon>Symbiodinium</taxon>
    </lineage>
</organism>
<evidence type="ECO:0000313" key="1">
    <source>
        <dbReference type="EMBL" id="CAE7925868.1"/>
    </source>
</evidence>
<dbReference type="Proteomes" id="UP000601435">
    <property type="component" value="Unassembled WGS sequence"/>
</dbReference>
<reference evidence="1" key="1">
    <citation type="submission" date="2021-02" db="EMBL/GenBank/DDBJ databases">
        <authorList>
            <person name="Dougan E. K."/>
            <person name="Rhodes N."/>
            <person name="Thang M."/>
            <person name="Chan C."/>
        </authorList>
    </citation>
    <scope>NUCLEOTIDE SEQUENCE</scope>
</reference>